<dbReference type="Pfam" id="PF00578">
    <property type="entry name" value="AhpC-TSA"/>
    <property type="match status" value="1"/>
</dbReference>
<evidence type="ECO:0000256" key="1">
    <source>
        <dbReference type="ARBA" id="ARBA00003330"/>
    </source>
</evidence>
<dbReference type="GO" id="GO:0034599">
    <property type="term" value="P:cellular response to oxidative stress"/>
    <property type="evidence" value="ECO:0007669"/>
    <property type="project" value="TreeGrafter"/>
</dbReference>
<dbReference type="InterPro" id="IPR050924">
    <property type="entry name" value="Peroxiredoxin_BCP/PrxQ"/>
</dbReference>
<evidence type="ECO:0000256" key="5">
    <source>
        <dbReference type="ARBA" id="ARBA00023002"/>
    </source>
</evidence>
<evidence type="ECO:0000313" key="14">
    <source>
        <dbReference type="Proteomes" id="UP000243376"/>
    </source>
</evidence>
<dbReference type="InterPro" id="IPR036249">
    <property type="entry name" value="Thioredoxin-like_sf"/>
</dbReference>
<reference evidence="13 14" key="1">
    <citation type="submission" date="2018-01" db="EMBL/GenBank/DDBJ databases">
        <title>Metagenomic assembled genomes from two thermal pools in the Uzon Caldera, Kamchatka, Russia.</title>
        <authorList>
            <person name="Wilkins L."/>
            <person name="Ettinger C."/>
        </authorList>
    </citation>
    <scope>NUCLEOTIDE SEQUENCE [LARGE SCALE GENOMIC DNA]</scope>
    <source>
        <strain evidence="13">ZAV-02</strain>
    </source>
</reference>
<comment type="caution">
    <text evidence="13">The sequence shown here is derived from an EMBL/GenBank/DDBJ whole genome shotgun (WGS) entry which is preliminary data.</text>
</comment>
<protein>
    <recommendedName>
        <fullName evidence="2">thioredoxin-dependent peroxiredoxin</fullName>
        <ecNumber evidence="2">1.11.1.24</ecNumber>
    </recommendedName>
    <alternativeName>
        <fullName evidence="10">Bacterioferritin comigratory protein</fullName>
    </alternativeName>
    <alternativeName>
        <fullName evidence="8">Thioredoxin peroxidase</fullName>
    </alternativeName>
</protein>
<accession>A0A2J6XC86</accession>
<dbReference type="GO" id="GO:0008379">
    <property type="term" value="F:thioredoxin peroxidase activity"/>
    <property type="evidence" value="ECO:0007669"/>
    <property type="project" value="TreeGrafter"/>
</dbReference>
<dbReference type="PROSITE" id="PS51352">
    <property type="entry name" value="THIOREDOXIN_2"/>
    <property type="match status" value="1"/>
</dbReference>
<evidence type="ECO:0000259" key="12">
    <source>
        <dbReference type="PROSITE" id="PS51352"/>
    </source>
</evidence>
<keyword evidence="4" id="KW-0049">Antioxidant</keyword>
<dbReference type="AlphaFoldDB" id="A0A2J6XC86"/>
<keyword evidence="6" id="KW-1015">Disulfide bond</keyword>
<evidence type="ECO:0000256" key="7">
    <source>
        <dbReference type="ARBA" id="ARBA00023284"/>
    </source>
</evidence>
<evidence type="ECO:0000256" key="11">
    <source>
        <dbReference type="ARBA" id="ARBA00049091"/>
    </source>
</evidence>
<comment type="catalytic activity">
    <reaction evidence="11">
        <text>a hydroperoxide + [thioredoxin]-dithiol = an alcohol + [thioredoxin]-disulfide + H2O</text>
        <dbReference type="Rhea" id="RHEA:62620"/>
        <dbReference type="Rhea" id="RHEA-COMP:10698"/>
        <dbReference type="Rhea" id="RHEA-COMP:10700"/>
        <dbReference type="ChEBI" id="CHEBI:15377"/>
        <dbReference type="ChEBI" id="CHEBI:29950"/>
        <dbReference type="ChEBI" id="CHEBI:30879"/>
        <dbReference type="ChEBI" id="CHEBI:35924"/>
        <dbReference type="ChEBI" id="CHEBI:50058"/>
        <dbReference type="EC" id="1.11.1.24"/>
    </reaction>
</comment>
<dbReference type="EC" id="1.11.1.24" evidence="2"/>
<organism evidence="13 14">
    <name type="scientific">Chloroflexus aggregans</name>
    <dbReference type="NCBI Taxonomy" id="152260"/>
    <lineage>
        <taxon>Bacteria</taxon>
        <taxon>Bacillati</taxon>
        <taxon>Chloroflexota</taxon>
        <taxon>Chloroflexia</taxon>
        <taxon>Chloroflexales</taxon>
        <taxon>Chloroflexineae</taxon>
        <taxon>Chloroflexaceae</taxon>
        <taxon>Chloroflexus</taxon>
    </lineage>
</organism>
<evidence type="ECO:0000256" key="2">
    <source>
        <dbReference type="ARBA" id="ARBA00013017"/>
    </source>
</evidence>
<comment type="similarity">
    <text evidence="9">Belongs to the peroxiredoxin family. BCP/PrxQ subfamily.</text>
</comment>
<comment type="function">
    <text evidence="1">Thiol-specific peroxidase that catalyzes the reduction of hydrogen peroxide and organic hydroperoxides to water and alcohols, respectively. Plays a role in cell protection against oxidative stress by detoxifying peroxides and as sensor of hydrogen peroxide-mediated signaling events.</text>
</comment>
<keyword evidence="5" id="KW-0560">Oxidoreductase</keyword>
<evidence type="ECO:0000313" key="13">
    <source>
        <dbReference type="EMBL" id="PMP85398.1"/>
    </source>
</evidence>
<dbReference type="EMBL" id="PNIQ01000167">
    <property type="protein sequence ID" value="PMP85398.1"/>
    <property type="molecule type" value="Genomic_DNA"/>
</dbReference>
<dbReference type="GO" id="GO:0045454">
    <property type="term" value="P:cell redox homeostasis"/>
    <property type="evidence" value="ECO:0007669"/>
    <property type="project" value="TreeGrafter"/>
</dbReference>
<evidence type="ECO:0000256" key="9">
    <source>
        <dbReference type="ARBA" id="ARBA00038489"/>
    </source>
</evidence>
<evidence type="ECO:0000256" key="6">
    <source>
        <dbReference type="ARBA" id="ARBA00023157"/>
    </source>
</evidence>
<feature type="domain" description="Thioredoxin" evidence="12">
    <location>
        <begin position="26"/>
        <end position="192"/>
    </location>
</feature>
<keyword evidence="7" id="KW-0676">Redox-active center</keyword>
<evidence type="ECO:0000256" key="8">
    <source>
        <dbReference type="ARBA" id="ARBA00032824"/>
    </source>
</evidence>
<dbReference type="InterPro" id="IPR000866">
    <property type="entry name" value="AhpC/TSA"/>
</dbReference>
<gene>
    <name evidence="13" type="ORF">C0184_02450</name>
</gene>
<proteinExistence type="inferred from homology"/>
<dbReference type="PANTHER" id="PTHR42801:SF4">
    <property type="entry name" value="AHPC_TSA FAMILY PROTEIN"/>
    <property type="match status" value="1"/>
</dbReference>
<dbReference type="SUPFAM" id="SSF52833">
    <property type="entry name" value="Thioredoxin-like"/>
    <property type="match status" value="1"/>
</dbReference>
<dbReference type="PANTHER" id="PTHR42801">
    <property type="entry name" value="THIOREDOXIN-DEPENDENT PEROXIDE REDUCTASE"/>
    <property type="match status" value="1"/>
</dbReference>
<sequence>MVRPIVPLTDKFINELVRPRGPANVPAVGSEAPDFTLPYAQFLSGPPEDRVEYGRTITLSALRGRPVVLNLTRIFSERVFCPNCAPHLAALRTQYSEFSRRNVHLLVVSSTDLETTSYVAEVLRAPFPILSDPDWKVFTGYGMGSAFGAPLPGVFIIDAQGIIRWSWVAPFSPIFSPPPIEELTAVLDSIGATPTTTA</sequence>
<dbReference type="InterPro" id="IPR013766">
    <property type="entry name" value="Thioredoxin_domain"/>
</dbReference>
<dbReference type="Gene3D" id="3.40.30.10">
    <property type="entry name" value="Glutaredoxin"/>
    <property type="match status" value="1"/>
</dbReference>
<dbReference type="Proteomes" id="UP000243376">
    <property type="component" value="Unassembled WGS sequence"/>
</dbReference>
<dbReference type="GO" id="GO:0005737">
    <property type="term" value="C:cytoplasm"/>
    <property type="evidence" value="ECO:0007669"/>
    <property type="project" value="TreeGrafter"/>
</dbReference>
<name>A0A2J6XC86_9CHLR</name>
<keyword evidence="3" id="KW-0575">Peroxidase</keyword>
<evidence type="ECO:0000256" key="4">
    <source>
        <dbReference type="ARBA" id="ARBA00022862"/>
    </source>
</evidence>
<evidence type="ECO:0000256" key="10">
    <source>
        <dbReference type="ARBA" id="ARBA00041373"/>
    </source>
</evidence>
<evidence type="ECO:0000256" key="3">
    <source>
        <dbReference type="ARBA" id="ARBA00022559"/>
    </source>
</evidence>